<name>A0ABQ9GYH4_9NEOP</name>
<proteinExistence type="predicted"/>
<sequence length="77" mass="9046">MWVWLAPIMESNKCIKLLNETNWSVWKFQITVILKSRAFRKDLKPGVEDGVSQSEVNKRVKEWSTKDSKAQEIIVPR</sequence>
<dbReference type="Proteomes" id="UP001159363">
    <property type="component" value="Chromosome 7"/>
</dbReference>
<reference evidence="1 2" key="1">
    <citation type="submission" date="2023-02" db="EMBL/GenBank/DDBJ databases">
        <title>LHISI_Scaffold_Assembly.</title>
        <authorList>
            <person name="Stuart O.P."/>
            <person name="Cleave R."/>
            <person name="Magrath M.J.L."/>
            <person name="Mikheyev A.S."/>
        </authorList>
    </citation>
    <scope>NUCLEOTIDE SEQUENCE [LARGE SCALE GENOMIC DNA]</scope>
    <source>
        <strain evidence="1">Daus_M_001</strain>
        <tissue evidence="1">Leg muscle</tissue>
    </source>
</reference>
<keyword evidence="2" id="KW-1185">Reference proteome</keyword>
<dbReference type="EMBL" id="JARBHB010000008">
    <property type="protein sequence ID" value="KAJ8877096.1"/>
    <property type="molecule type" value="Genomic_DNA"/>
</dbReference>
<organism evidence="1 2">
    <name type="scientific">Dryococelus australis</name>
    <dbReference type="NCBI Taxonomy" id="614101"/>
    <lineage>
        <taxon>Eukaryota</taxon>
        <taxon>Metazoa</taxon>
        <taxon>Ecdysozoa</taxon>
        <taxon>Arthropoda</taxon>
        <taxon>Hexapoda</taxon>
        <taxon>Insecta</taxon>
        <taxon>Pterygota</taxon>
        <taxon>Neoptera</taxon>
        <taxon>Polyneoptera</taxon>
        <taxon>Phasmatodea</taxon>
        <taxon>Verophasmatodea</taxon>
        <taxon>Anareolatae</taxon>
        <taxon>Phasmatidae</taxon>
        <taxon>Eurycanthinae</taxon>
        <taxon>Dryococelus</taxon>
    </lineage>
</organism>
<protein>
    <submittedName>
        <fullName evidence="1">Uncharacterized protein</fullName>
    </submittedName>
</protein>
<gene>
    <name evidence="1" type="ORF">PR048_021548</name>
</gene>
<accession>A0ABQ9GYH4</accession>
<evidence type="ECO:0000313" key="1">
    <source>
        <dbReference type="EMBL" id="KAJ8877096.1"/>
    </source>
</evidence>
<evidence type="ECO:0000313" key="2">
    <source>
        <dbReference type="Proteomes" id="UP001159363"/>
    </source>
</evidence>
<comment type="caution">
    <text evidence="1">The sequence shown here is derived from an EMBL/GenBank/DDBJ whole genome shotgun (WGS) entry which is preliminary data.</text>
</comment>